<feature type="compositionally biased region" description="Polar residues" evidence="11">
    <location>
        <begin position="213"/>
        <end position="226"/>
    </location>
</feature>
<dbReference type="GO" id="GO:0080008">
    <property type="term" value="C:Cul4-RING E3 ubiquitin ligase complex"/>
    <property type="evidence" value="ECO:0007669"/>
    <property type="project" value="TreeGrafter"/>
</dbReference>
<feature type="compositionally biased region" description="Low complexity" evidence="11">
    <location>
        <begin position="152"/>
        <end position="171"/>
    </location>
</feature>
<dbReference type="SMART" id="SM00320">
    <property type="entry name" value="WD40"/>
    <property type="match status" value="2"/>
</dbReference>
<dbReference type="SUPFAM" id="SSF50978">
    <property type="entry name" value="WD40 repeat-like"/>
    <property type="match status" value="1"/>
</dbReference>
<evidence type="ECO:0000256" key="7">
    <source>
        <dbReference type="ARBA" id="ARBA00022786"/>
    </source>
</evidence>
<feature type="compositionally biased region" description="Low complexity" evidence="11">
    <location>
        <begin position="234"/>
        <end position="270"/>
    </location>
</feature>
<dbReference type="Proteomes" id="UP000738325">
    <property type="component" value="Unassembled WGS sequence"/>
</dbReference>
<evidence type="ECO:0000256" key="3">
    <source>
        <dbReference type="ARBA" id="ARBA00004906"/>
    </source>
</evidence>
<dbReference type="Gene3D" id="2.130.10.10">
    <property type="entry name" value="YVTN repeat-like/Quinoprotein amine dehydrogenase"/>
    <property type="match status" value="1"/>
</dbReference>
<dbReference type="InterPro" id="IPR015943">
    <property type="entry name" value="WD40/YVTN_repeat-like_dom_sf"/>
</dbReference>
<evidence type="ECO:0000256" key="11">
    <source>
        <dbReference type="SAM" id="MobiDB-lite"/>
    </source>
</evidence>
<evidence type="ECO:0000256" key="4">
    <source>
        <dbReference type="ARBA" id="ARBA00022490"/>
    </source>
</evidence>
<keyword evidence="14" id="KW-1185">Reference proteome</keyword>
<dbReference type="GO" id="GO:0005634">
    <property type="term" value="C:nucleus"/>
    <property type="evidence" value="ECO:0007669"/>
    <property type="project" value="UniProtKB-SubCell"/>
</dbReference>
<evidence type="ECO:0000256" key="10">
    <source>
        <dbReference type="PROSITE-ProRule" id="PRU00221"/>
    </source>
</evidence>
<evidence type="ECO:0000256" key="9">
    <source>
        <dbReference type="ARBA" id="ARBA00038022"/>
    </source>
</evidence>
<feature type="compositionally biased region" description="Low complexity" evidence="11">
    <location>
        <begin position="519"/>
        <end position="528"/>
    </location>
</feature>
<dbReference type="AlphaFoldDB" id="A0A9P6UXG3"/>
<dbReference type="InterPro" id="IPR051191">
    <property type="entry name" value="DCAF12"/>
</dbReference>
<evidence type="ECO:0000256" key="8">
    <source>
        <dbReference type="ARBA" id="ARBA00023242"/>
    </source>
</evidence>
<evidence type="ECO:0000256" key="5">
    <source>
        <dbReference type="ARBA" id="ARBA00022574"/>
    </source>
</evidence>
<dbReference type="PANTHER" id="PTHR19860:SF16">
    <property type="entry name" value="DDB1- AND CUL4-ASSOCIATED FACTOR 12"/>
    <property type="match status" value="1"/>
</dbReference>
<dbReference type="PROSITE" id="PS50294">
    <property type="entry name" value="WD_REPEATS_REGION"/>
    <property type="match status" value="1"/>
</dbReference>
<dbReference type="InterPro" id="IPR056151">
    <property type="entry name" value="Beta-prop_DCAF12"/>
</dbReference>
<feature type="region of interest" description="Disordered" evidence="11">
    <location>
        <begin position="499"/>
        <end position="528"/>
    </location>
</feature>
<sequence>MPPTSVLGPLRKREYQTRQQQIRLGTHRRIGCTPRQYSESRTSEQTFRSSSSSKVGSTGSLVGRSSSSSSNSNDDNATRCSGLGVVTRELGARSTSNTSNCPPTRSLAMSITPASPQYNSNDNTDSLDATGEDVRGQLDQTMDMDWSPVTTSNRALSSNSQSPSSSLSSSPSIGSFGKAFMLMGQVMEFAGGSSSAAAGPGSSSMASGSSSGQPYTLRNSHLSSPQLGVGGRRMSTPSMSTTSPYGSPNTGSSSPSSQSCVRSNSSRASRTNYTISGSRTWVASMPSTDVPASDEFNGYALANCGSTTNQGYYRSSASEYASIASMDIISSRIPLIISEREYRVQGFDKAFAATWITHEEVLMGTKCNKIIMLNTCTDRRVSIARLDQCLLESVDSALARVRGLIIKQSDGQQPQSGSSPPLQIRRLRGSGGDSLLNSNSSGGTGLGLSTSLEMGRRFFNAGRRSSTPSFPSPPTTFTSVVTSSPLSGANIVASPAGLHPSSAAVSPAHNNTNSGGGSSPASQYSSSEAAASTGIRSMSINPSRTLLAIGSGDPFQVTIYALPELEPVGMMYGHTDLVFSLTWITDTVLATGARDGSMRVWSMNSPVLTMLPTVARAVEVRQPILTRMEEKTKVRDLALNQRTGISKLKLIRSTETVCLTANAEANLFAVGSQNHVSIIDPRTSSNVHEIESRDEGWGVRSLDFRSHIVTTGGGYGRLGFYDLRAQKYLDGFDSGASNKTYLEIGPGWLNRDTAYAGTIAGITIRNAVYAMEYDSTGTRLFTAGGPLQVTLCGAYAGLWS</sequence>
<feature type="compositionally biased region" description="Low complexity" evidence="11">
    <location>
        <begin position="39"/>
        <end position="75"/>
    </location>
</feature>
<keyword evidence="8" id="KW-0539">Nucleus</keyword>
<evidence type="ECO:0000256" key="6">
    <source>
        <dbReference type="ARBA" id="ARBA00022737"/>
    </source>
</evidence>
<comment type="similarity">
    <text evidence="9">Belongs to the WD repeat DCAF12 family.</text>
</comment>
<keyword evidence="7" id="KW-0833">Ubl conjugation pathway</keyword>
<dbReference type="PROSITE" id="PS50082">
    <property type="entry name" value="WD_REPEATS_2"/>
    <property type="match status" value="1"/>
</dbReference>
<proteinExistence type="inferred from homology"/>
<comment type="caution">
    <text evidence="13">The sequence shown here is derived from an EMBL/GenBank/DDBJ whole genome shotgun (WGS) entry which is preliminary data.</text>
</comment>
<feature type="repeat" description="WD" evidence="10">
    <location>
        <begin position="571"/>
        <end position="605"/>
    </location>
</feature>
<evidence type="ECO:0000313" key="13">
    <source>
        <dbReference type="EMBL" id="KAG0325852.1"/>
    </source>
</evidence>
<comment type="subcellular location">
    <subcellularLocation>
        <location evidence="2">Cytoplasm</location>
    </subcellularLocation>
    <subcellularLocation>
        <location evidence="1">Nucleus</location>
    </subcellularLocation>
</comment>
<comment type="pathway">
    <text evidence="3">Protein modification; protein ubiquitination.</text>
</comment>
<feature type="region of interest" description="Disordered" evidence="11">
    <location>
        <begin position="192"/>
        <end position="270"/>
    </location>
</feature>
<evidence type="ECO:0000256" key="2">
    <source>
        <dbReference type="ARBA" id="ARBA00004496"/>
    </source>
</evidence>
<dbReference type="Pfam" id="PF23760">
    <property type="entry name" value="Beta-prop_DCAF12"/>
    <property type="match status" value="2"/>
</dbReference>
<evidence type="ECO:0000256" key="1">
    <source>
        <dbReference type="ARBA" id="ARBA00004123"/>
    </source>
</evidence>
<keyword evidence="4" id="KW-0963">Cytoplasm</keyword>
<dbReference type="EMBL" id="JAAAIP010000100">
    <property type="protein sequence ID" value="KAG0325852.1"/>
    <property type="molecule type" value="Genomic_DNA"/>
</dbReference>
<keyword evidence="5 10" id="KW-0853">WD repeat</keyword>
<dbReference type="InterPro" id="IPR036322">
    <property type="entry name" value="WD40_repeat_dom_sf"/>
</dbReference>
<protein>
    <submittedName>
        <fullName evidence="13">DDB1- and CUL4-associated factor 12</fullName>
    </submittedName>
</protein>
<dbReference type="PANTHER" id="PTHR19860">
    <property type="entry name" value="DDB1- AND CUL4-ASSOCIATED FACTOR 12-RELATED"/>
    <property type="match status" value="1"/>
</dbReference>
<feature type="domain" description="DDB1- and CUL4-associated factor 12 beta-propeller" evidence="12">
    <location>
        <begin position="526"/>
        <end position="631"/>
    </location>
</feature>
<keyword evidence="6" id="KW-0677">Repeat</keyword>
<feature type="compositionally biased region" description="Low complexity" evidence="11">
    <location>
        <begin position="465"/>
        <end position="481"/>
    </location>
</feature>
<accession>A0A9P6UXG3</accession>
<evidence type="ECO:0000259" key="12">
    <source>
        <dbReference type="Pfam" id="PF23760"/>
    </source>
</evidence>
<reference evidence="13" key="1">
    <citation type="journal article" date="2020" name="Fungal Divers.">
        <title>Resolving the Mortierellaceae phylogeny through synthesis of multi-gene phylogenetics and phylogenomics.</title>
        <authorList>
            <person name="Vandepol N."/>
            <person name="Liber J."/>
            <person name="Desiro A."/>
            <person name="Na H."/>
            <person name="Kennedy M."/>
            <person name="Barry K."/>
            <person name="Grigoriev I.V."/>
            <person name="Miller A.N."/>
            <person name="O'Donnell K."/>
            <person name="Stajich J.E."/>
            <person name="Bonito G."/>
        </authorList>
    </citation>
    <scope>NUCLEOTIDE SEQUENCE</scope>
    <source>
        <strain evidence="13">REB-010B</strain>
    </source>
</reference>
<gene>
    <name evidence="13" type="primary">DCAF12</name>
    <name evidence="13" type="ORF">BGZ99_000118</name>
</gene>
<feature type="region of interest" description="Disordered" evidence="11">
    <location>
        <begin position="144"/>
        <end position="171"/>
    </location>
</feature>
<feature type="compositionally biased region" description="Polar residues" evidence="11">
    <location>
        <begin position="93"/>
        <end position="127"/>
    </location>
</feature>
<feature type="region of interest" description="Disordered" evidence="11">
    <location>
        <begin position="462"/>
        <end position="481"/>
    </location>
</feature>
<feature type="compositionally biased region" description="Low complexity" evidence="11">
    <location>
        <begin position="433"/>
        <end position="447"/>
    </location>
</feature>
<feature type="domain" description="DDB1- and CUL4-associated factor 12 beta-propeller" evidence="12">
    <location>
        <begin position="645"/>
        <end position="800"/>
    </location>
</feature>
<feature type="compositionally biased region" description="Low complexity" evidence="11">
    <location>
        <begin position="409"/>
        <end position="421"/>
    </location>
</feature>
<dbReference type="OrthoDB" id="10251741at2759"/>
<feature type="region of interest" description="Disordered" evidence="11">
    <location>
        <begin position="409"/>
        <end position="447"/>
    </location>
</feature>
<name>A0A9P6UXG3_9FUNG</name>
<organism evidence="13 14">
    <name type="scientific">Dissophora globulifera</name>
    <dbReference type="NCBI Taxonomy" id="979702"/>
    <lineage>
        <taxon>Eukaryota</taxon>
        <taxon>Fungi</taxon>
        <taxon>Fungi incertae sedis</taxon>
        <taxon>Mucoromycota</taxon>
        <taxon>Mortierellomycotina</taxon>
        <taxon>Mortierellomycetes</taxon>
        <taxon>Mortierellales</taxon>
        <taxon>Mortierellaceae</taxon>
        <taxon>Dissophora</taxon>
    </lineage>
</organism>
<feature type="region of interest" description="Disordered" evidence="11">
    <location>
        <begin position="1"/>
        <end position="131"/>
    </location>
</feature>
<dbReference type="InterPro" id="IPR001680">
    <property type="entry name" value="WD40_rpt"/>
</dbReference>
<dbReference type="GO" id="GO:0005737">
    <property type="term" value="C:cytoplasm"/>
    <property type="evidence" value="ECO:0007669"/>
    <property type="project" value="UniProtKB-SubCell"/>
</dbReference>
<feature type="compositionally biased region" description="Low complexity" evidence="11">
    <location>
        <begin position="192"/>
        <end position="212"/>
    </location>
</feature>
<evidence type="ECO:0000313" key="14">
    <source>
        <dbReference type="Proteomes" id="UP000738325"/>
    </source>
</evidence>